<evidence type="ECO:0000256" key="1">
    <source>
        <dbReference type="SAM" id="MobiDB-lite"/>
    </source>
</evidence>
<accession>H2YL27</accession>
<protein>
    <submittedName>
        <fullName evidence="2">Uncharacterized protein</fullName>
    </submittedName>
</protein>
<sequence length="90" mass="9722">MGEFPSNNGTSQLRTHTTEVTMNHASSAMNPFHRCRIGSCNVVTYSTPIVSNNGCRAIGPVRPAGHTPLIRHNTQPSPPSRSHCELNNAV</sequence>
<proteinExistence type="predicted"/>
<evidence type="ECO:0000313" key="3">
    <source>
        <dbReference type="Proteomes" id="UP000007875"/>
    </source>
</evidence>
<reference evidence="2" key="3">
    <citation type="submission" date="2025-09" db="UniProtKB">
        <authorList>
            <consortium name="Ensembl"/>
        </authorList>
    </citation>
    <scope>IDENTIFICATION</scope>
</reference>
<reference evidence="3" key="1">
    <citation type="submission" date="2003-08" db="EMBL/GenBank/DDBJ databases">
        <authorList>
            <person name="Birren B."/>
            <person name="Nusbaum C."/>
            <person name="Abebe A."/>
            <person name="Abouelleil A."/>
            <person name="Adekoya E."/>
            <person name="Ait-zahra M."/>
            <person name="Allen N."/>
            <person name="Allen T."/>
            <person name="An P."/>
            <person name="Anderson M."/>
            <person name="Anderson S."/>
            <person name="Arachchi H."/>
            <person name="Armbruster J."/>
            <person name="Bachantsang P."/>
            <person name="Baldwin J."/>
            <person name="Barry A."/>
            <person name="Bayul T."/>
            <person name="Blitshsteyn B."/>
            <person name="Bloom T."/>
            <person name="Blye J."/>
            <person name="Boguslavskiy L."/>
            <person name="Borowsky M."/>
            <person name="Boukhgalter B."/>
            <person name="Brunache A."/>
            <person name="Butler J."/>
            <person name="Calixte N."/>
            <person name="Calvo S."/>
            <person name="Camarata J."/>
            <person name="Campo K."/>
            <person name="Chang J."/>
            <person name="Cheshatsang Y."/>
            <person name="Citroen M."/>
            <person name="Collymore A."/>
            <person name="Considine T."/>
            <person name="Cook A."/>
            <person name="Cooke P."/>
            <person name="Corum B."/>
            <person name="Cuomo C."/>
            <person name="David R."/>
            <person name="Dawoe T."/>
            <person name="Degray S."/>
            <person name="Dodge S."/>
            <person name="Dooley K."/>
            <person name="Dorje P."/>
            <person name="Dorjee K."/>
            <person name="Dorris L."/>
            <person name="Duffey N."/>
            <person name="Dupes A."/>
            <person name="Elkins T."/>
            <person name="Engels R."/>
            <person name="Erickson J."/>
            <person name="Farina A."/>
            <person name="Faro S."/>
            <person name="Ferreira P."/>
            <person name="Fischer H."/>
            <person name="Fitzgerald M."/>
            <person name="Foley K."/>
            <person name="Gage D."/>
            <person name="Galagan J."/>
            <person name="Gearin G."/>
            <person name="Gnerre S."/>
            <person name="Gnirke A."/>
            <person name="Goyette A."/>
            <person name="Graham J."/>
            <person name="Grandbois E."/>
            <person name="Gyaltsen K."/>
            <person name="Hafez N."/>
            <person name="Hagopian D."/>
            <person name="Hagos B."/>
            <person name="Hall J."/>
            <person name="Hatcher B."/>
            <person name="Heller A."/>
            <person name="Higgins H."/>
            <person name="Honan T."/>
            <person name="Horn A."/>
            <person name="Houde N."/>
            <person name="Hughes L."/>
            <person name="Hulme W."/>
            <person name="Husby E."/>
            <person name="Iliev I."/>
            <person name="Jaffe D."/>
            <person name="Jones C."/>
            <person name="Kamal M."/>
            <person name="Kamat A."/>
            <person name="Kamvysselis M."/>
            <person name="Karlsson E."/>
            <person name="Kells C."/>
            <person name="Kieu A."/>
            <person name="Kisner P."/>
            <person name="Kodira C."/>
            <person name="Kulbokas E."/>
            <person name="Labutti K."/>
            <person name="Lama D."/>
            <person name="Landers T."/>
            <person name="Leger J."/>
            <person name="Levine S."/>
            <person name="Lewis D."/>
            <person name="Lewis T."/>
            <person name="Lindblad-toh K."/>
            <person name="Liu X."/>
            <person name="Lokyitsang T."/>
            <person name="Lokyitsang Y."/>
            <person name="Lucien O."/>
            <person name="Lui A."/>
            <person name="Ma L.J."/>
            <person name="Mabbitt R."/>
            <person name="Macdonald J."/>
            <person name="Maclean C."/>
            <person name="Major J."/>
            <person name="Manning J."/>
            <person name="Marabella R."/>
            <person name="Maru K."/>
            <person name="Matthews C."/>
            <person name="Mauceli E."/>
            <person name="Mccarthy M."/>
            <person name="Mcdonough S."/>
            <person name="Mcghee T."/>
            <person name="Meldrim J."/>
            <person name="Meneus L."/>
            <person name="Mesirov J."/>
            <person name="Mihalev A."/>
            <person name="Mihova T."/>
            <person name="Mikkelsen T."/>
            <person name="Mlenga V."/>
            <person name="Moru K."/>
            <person name="Mozes J."/>
            <person name="Mulrain L."/>
            <person name="Munson G."/>
            <person name="Naylor J."/>
            <person name="Newes C."/>
            <person name="Nguyen C."/>
            <person name="Nguyen N."/>
            <person name="Nguyen T."/>
            <person name="Nicol R."/>
            <person name="Nielsen C."/>
            <person name="Nizzari M."/>
            <person name="Norbu C."/>
            <person name="Norbu N."/>
            <person name="O'donnell P."/>
            <person name="Okoawo O."/>
            <person name="O'leary S."/>
            <person name="Omotosho B."/>
            <person name="O'neill K."/>
            <person name="Osman S."/>
            <person name="Parker S."/>
            <person name="Perrin D."/>
            <person name="Phunkhang P."/>
            <person name="Piqani B."/>
            <person name="Purcell S."/>
            <person name="Rachupka T."/>
            <person name="Ramasamy U."/>
            <person name="Rameau R."/>
            <person name="Ray V."/>
            <person name="Raymond C."/>
            <person name="Retta R."/>
            <person name="Richardson S."/>
            <person name="Rise C."/>
            <person name="Rodriguez J."/>
            <person name="Rogers J."/>
            <person name="Rogov P."/>
            <person name="Rutman M."/>
            <person name="Schupbach R."/>
            <person name="Seaman C."/>
            <person name="Settipalli S."/>
            <person name="Sharpe T."/>
            <person name="Sheridan J."/>
            <person name="Sherpa N."/>
            <person name="Shi J."/>
            <person name="Smirnov S."/>
            <person name="Smith C."/>
            <person name="Sougnez C."/>
            <person name="Spencer B."/>
            <person name="Stalker J."/>
            <person name="Stange-thomann N."/>
            <person name="Stavropoulos S."/>
            <person name="Stetson K."/>
            <person name="Stone C."/>
            <person name="Stone S."/>
            <person name="Stubbs M."/>
            <person name="Talamas J."/>
            <person name="Tchuinga P."/>
            <person name="Tenzing P."/>
            <person name="Tesfaye S."/>
            <person name="Theodore J."/>
            <person name="Thoulutsang Y."/>
            <person name="Topham K."/>
            <person name="Towey S."/>
            <person name="Tsamla T."/>
            <person name="Tsomo N."/>
            <person name="Vallee D."/>
            <person name="Vassiliev H."/>
            <person name="Venkataraman V."/>
            <person name="Vinson J."/>
            <person name="Vo A."/>
            <person name="Wade C."/>
            <person name="Wang S."/>
            <person name="Wangchuk T."/>
            <person name="Wangdi T."/>
            <person name="Whittaker C."/>
            <person name="Wilkinson J."/>
            <person name="Wu Y."/>
            <person name="Wyman D."/>
            <person name="Yadav S."/>
            <person name="Yang S."/>
            <person name="Yang X."/>
            <person name="Yeager S."/>
            <person name="Yee E."/>
            <person name="Young G."/>
            <person name="Zainoun J."/>
            <person name="Zembeck L."/>
            <person name="Zimmer A."/>
            <person name="Zody M."/>
            <person name="Lander E."/>
        </authorList>
    </citation>
    <scope>NUCLEOTIDE SEQUENCE [LARGE SCALE GENOMIC DNA]</scope>
</reference>
<evidence type="ECO:0000313" key="2">
    <source>
        <dbReference type="Ensembl" id="ENSCSAVP00000006029.1"/>
    </source>
</evidence>
<organism evidence="2 3">
    <name type="scientific">Ciona savignyi</name>
    <name type="common">Pacific transparent sea squirt</name>
    <dbReference type="NCBI Taxonomy" id="51511"/>
    <lineage>
        <taxon>Eukaryota</taxon>
        <taxon>Metazoa</taxon>
        <taxon>Chordata</taxon>
        <taxon>Tunicata</taxon>
        <taxon>Ascidiacea</taxon>
        <taxon>Phlebobranchia</taxon>
        <taxon>Cionidae</taxon>
        <taxon>Ciona</taxon>
    </lineage>
</organism>
<dbReference type="HOGENOM" id="CLU_2440203_0_0_1"/>
<dbReference type="InParanoid" id="H2YL27"/>
<dbReference type="Proteomes" id="UP000007875">
    <property type="component" value="Unassembled WGS sequence"/>
</dbReference>
<keyword evidence="3" id="KW-1185">Reference proteome</keyword>
<reference evidence="2" key="2">
    <citation type="submission" date="2025-08" db="UniProtKB">
        <authorList>
            <consortium name="Ensembl"/>
        </authorList>
    </citation>
    <scope>IDENTIFICATION</scope>
</reference>
<dbReference type="Ensembl" id="ENSCSAVT00000006106.1">
    <property type="protein sequence ID" value="ENSCSAVP00000006029.1"/>
    <property type="gene ID" value="ENSCSAVG00000003597.1"/>
</dbReference>
<dbReference type="AlphaFoldDB" id="H2YL27"/>
<feature type="region of interest" description="Disordered" evidence="1">
    <location>
        <begin position="66"/>
        <end position="90"/>
    </location>
</feature>
<name>H2YL27_CIOSA</name>